<accession>A0A1G6H8M4</accession>
<comment type="cofactor">
    <cofactor evidence="9">
        <name>Mg(2+)</name>
        <dbReference type="ChEBI" id="CHEBI:18420"/>
    </cofactor>
</comment>
<evidence type="ECO:0000256" key="1">
    <source>
        <dbReference type="ARBA" id="ARBA00022490"/>
    </source>
</evidence>
<feature type="binding site" evidence="9">
    <location>
        <position position="75"/>
    </location>
    <ligand>
        <name>substrate</name>
    </ligand>
</feature>
<feature type="domain" description="Cytidyltransferase-like" evidence="10">
    <location>
        <begin position="7"/>
        <end position="135"/>
    </location>
</feature>
<keyword evidence="4 9" id="KW-0547">Nucleotide-binding</keyword>
<dbReference type="AlphaFoldDB" id="A0A1G6H8M4"/>
<keyword evidence="1 9" id="KW-0963">Cytoplasm</keyword>
<keyword evidence="3 9" id="KW-0548">Nucleotidyltransferase</keyword>
<dbReference type="Gene3D" id="3.40.50.620">
    <property type="entry name" value="HUPs"/>
    <property type="match status" value="1"/>
</dbReference>
<dbReference type="NCBIfam" id="TIGR01510">
    <property type="entry name" value="coaD_prev_kdtB"/>
    <property type="match status" value="1"/>
</dbReference>
<dbReference type="EC" id="2.7.7.3" evidence="9"/>
<feature type="binding site" evidence="9">
    <location>
        <begin position="11"/>
        <end position="12"/>
    </location>
    <ligand>
        <name>ATP</name>
        <dbReference type="ChEBI" id="CHEBI:30616"/>
    </ligand>
</feature>
<protein>
    <recommendedName>
        <fullName evidence="9">Phosphopantetheine adenylyltransferase</fullName>
        <ecNumber evidence="9">2.7.7.3</ecNumber>
    </recommendedName>
    <alternativeName>
        <fullName evidence="9">Dephospho-CoA pyrophosphorylase</fullName>
    </alternativeName>
    <alternativeName>
        <fullName evidence="9">Pantetheine-phosphate adenylyltransferase</fullName>
        <shortName evidence="9">PPAT</shortName>
    </alternativeName>
</protein>
<proteinExistence type="inferred from homology"/>
<organism evidence="11 12">
    <name type="scientific">Acinetobacter boissieri</name>
    <dbReference type="NCBI Taxonomy" id="1219383"/>
    <lineage>
        <taxon>Bacteria</taxon>
        <taxon>Pseudomonadati</taxon>
        <taxon>Pseudomonadota</taxon>
        <taxon>Gammaproteobacteria</taxon>
        <taxon>Moraxellales</taxon>
        <taxon>Moraxellaceae</taxon>
        <taxon>Acinetobacter</taxon>
    </lineage>
</organism>
<feature type="binding site" evidence="9">
    <location>
        <position position="19"/>
    </location>
    <ligand>
        <name>ATP</name>
        <dbReference type="ChEBI" id="CHEBI:30616"/>
    </ligand>
</feature>
<dbReference type="InterPro" id="IPR001980">
    <property type="entry name" value="PPAT"/>
</dbReference>
<sequence length="163" mass="18700">MSKTRLIYPGTFDPMTNGHIDLVVRASKMFDEVVIAIAAGHHKKPIFSLNERVELAKQCLDHLPHVEFLTFDGLLVNFVKEQHATAVLRGLRAISDFEYEFQLANMNRTLDPHFETVFLTPSEQYSFISSTMVREIARLHGDVSKFVPKAVVEAFYHKHQQGW</sequence>
<feature type="binding site" evidence="9">
    <location>
        <position position="11"/>
    </location>
    <ligand>
        <name>substrate</name>
    </ligand>
</feature>
<evidence type="ECO:0000256" key="6">
    <source>
        <dbReference type="ARBA" id="ARBA00022842"/>
    </source>
</evidence>
<comment type="catalytic activity">
    <reaction evidence="8 9">
        <text>(R)-4'-phosphopantetheine + ATP + H(+) = 3'-dephospho-CoA + diphosphate</text>
        <dbReference type="Rhea" id="RHEA:19801"/>
        <dbReference type="ChEBI" id="CHEBI:15378"/>
        <dbReference type="ChEBI" id="CHEBI:30616"/>
        <dbReference type="ChEBI" id="CHEBI:33019"/>
        <dbReference type="ChEBI" id="CHEBI:57328"/>
        <dbReference type="ChEBI" id="CHEBI:61723"/>
        <dbReference type="EC" id="2.7.7.3"/>
    </reaction>
</comment>
<name>A0A1G6H8M4_9GAMM</name>
<dbReference type="CDD" id="cd02163">
    <property type="entry name" value="PPAT"/>
    <property type="match status" value="1"/>
</dbReference>
<dbReference type="RefSeq" id="WP_092747354.1">
    <property type="nucleotide sequence ID" value="NZ_FMYL01000004.1"/>
</dbReference>
<comment type="function">
    <text evidence="9">Reversibly transfers an adenylyl group from ATP to 4'-phosphopantetheine, yielding dephospho-CoA (dPCoA) and pyrophosphate.</text>
</comment>
<comment type="subcellular location">
    <subcellularLocation>
        <location evidence="9">Cytoplasm</location>
    </subcellularLocation>
</comment>
<evidence type="ECO:0000313" key="11">
    <source>
        <dbReference type="EMBL" id="SDB89776.1"/>
    </source>
</evidence>
<evidence type="ECO:0000256" key="2">
    <source>
        <dbReference type="ARBA" id="ARBA00022679"/>
    </source>
</evidence>
<dbReference type="HAMAP" id="MF_00151">
    <property type="entry name" value="PPAT_bact"/>
    <property type="match status" value="1"/>
</dbReference>
<keyword evidence="6 9" id="KW-0460">Magnesium</keyword>
<feature type="binding site" evidence="9">
    <location>
        <begin position="90"/>
        <end position="92"/>
    </location>
    <ligand>
        <name>ATP</name>
        <dbReference type="ChEBI" id="CHEBI:30616"/>
    </ligand>
</feature>
<comment type="similarity">
    <text evidence="9">Belongs to the bacterial CoaD family.</text>
</comment>
<feature type="site" description="Transition state stabilizer" evidence="9">
    <location>
        <position position="19"/>
    </location>
</feature>
<keyword evidence="12" id="KW-1185">Reference proteome</keyword>
<evidence type="ECO:0000256" key="5">
    <source>
        <dbReference type="ARBA" id="ARBA00022840"/>
    </source>
</evidence>
<evidence type="ECO:0000259" key="10">
    <source>
        <dbReference type="Pfam" id="PF01467"/>
    </source>
</evidence>
<dbReference type="STRING" id="1219383.SAMN05421733_10450"/>
<comment type="pathway">
    <text evidence="9">Cofactor biosynthesis; coenzyme A biosynthesis; CoA from (R)-pantothenate: step 4/5.</text>
</comment>
<dbReference type="Pfam" id="PF01467">
    <property type="entry name" value="CTP_transf_like"/>
    <property type="match status" value="1"/>
</dbReference>
<keyword evidence="5 9" id="KW-0067">ATP-binding</keyword>
<evidence type="ECO:0000256" key="9">
    <source>
        <dbReference type="HAMAP-Rule" id="MF_00151"/>
    </source>
</evidence>
<feature type="binding site" evidence="9">
    <location>
        <begin position="125"/>
        <end position="131"/>
    </location>
    <ligand>
        <name>ATP</name>
        <dbReference type="ChEBI" id="CHEBI:30616"/>
    </ligand>
</feature>
<evidence type="ECO:0000256" key="3">
    <source>
        <dbReference type="ARBA" id="ARBA00022695"/>
    </source>
</evidence>
<keyword evidence="7 9" id="KW-0173">Coenzyme A biosynthesis</keyword>
<dbReference type="PRINTS" id="PR01020">
    <property type="entry name" value="LPSBIOSNTHSS"/>
</dbReference>
<dbReference type="GO" id="GO:0004595">
    <property type="term" value="F:pantetheine-phosphate adenylyltransferase activity"/>
    <property type="evidence" value="ECO:0007669"/>
    <property type="project" value="UniProtKB-UniRule"/>
</dbReference>
<dbReference type="SUPFAM" id="SSF52374">
    <property type="entry name" value="Nucleotidylyl transferase"/>
    <property type="match status" value="1"/>
</dbReference>
<reference evidence="12" key="1">
    <citation type="submission" date="2016-09" db="EMBL/GenBank/DDBJ databases">
        <authorList>
            <person name="Varghese N."/>
            <person name="Submissions S."/>
        </authorList>
    </citation>
    <scope>NUCLEOTIDE SEQUENCE [LARGE SCALE GENOMIC DNA]</scope>
    <source>
        <strain evidence="12">ANC 4422</strain>
    </source>
</reference>
<keyword evidence="2 9" id="KW-0808">Transferase</keyword>
<dbReference type="EMBL" id="FMYL01000004">
    <property type="protein sequence ID" value="SDB89776.1"/>
    <property type="molecule type" value="Genomic_DNA"/>
</dbReference>
<dbReference type="GO" id="GO:0005524">
    <property type="term" value="F:ATP binding"/>
    <property type="evidence" value="ECO:0007669"/>
    <property type="project" value="UniProtKB-KW"/>
</dbReference>
<evidence type="ECO:0000313" key="12">
    <source>
        <dbReference type="Proteomes" id="UP000242501"/>
    </source>
</evidence>
<dbReference type="PANTHER" id="PTHR21342:SF1">
    <property type="entry name" value="PHOSPHOPANTETHEINE ADENYLYLTRANSFERASE"/>
    <property type="match status" value="1"/>
</dbReference>
<feature type="binding site" evidence="9">
    <location>
        <position position="100"/>
    </location>
    <ligand>
        <name>ATP</name>
        <dbReference type="ChEBI" id="CHEBI:30616"/>
    </ligand>
</feature>
<comment type="subunit">
    <text evidence="9">Homohexamer.</text>
</comment>
<evidence type="ECO:0000256" key="4">
    <source>
        <dbReference type="ARBA" id="ARBA00022741"/>
    </source>
</evidence>
<dbReference type="GO" id="GO:0015937">
    <property type="term" value="P:coenzyme A biosynthetic process"/>
    <property type="evidence" value="ECO:0007669"/>
    <property type="project" value="UniProtKB-UniRule"/>
</dbReference>
<dbReference type="GO" id="GO:0005737">
    <property type="term" value="C:cytoplasm"/>
    <property type="evidence" value="ECO:0007669"/>
    <property type="project" value="UniProtKB-SubCell"/>
</dbReference>
<gene>
    <name evidence="9" type="primary">coaD</name>
    <name evidence="11" type="ORF">SAMN05421733_10450</name>
</gene>
<dbReference type="InterPro" id="IPR004821">
    <property type="entry name" value="Cyt_trans-like"/>
</dbReference>
<dbReference type="PANTHER" id="PTHR21342">
    <property type="entry name" value="PHOSPHOPANTETHEINE ADENYLYLTRANSFERASE"/>
    <property type="match status" value="1"/>
</dbReference>
<evidence type="ECO:0000256" key="7">
    <source>
        <dbReference type="ARBA" id="ARBA00022993"/>
    </source>
</evidence>
<dbReference type="InterPro" id="IPR014729">
    <property type="entry name" value="Rossmann-like_a/b/a_fold"/>
</dbReference>
<feature type="binding site" evidence="9">
    <location>
        <position position="43"/>
    </location>
    <ligand>
        <name>substrate</name>
    </ligand>
</feature>
<dbReference type="NCBIfam" id="TIGR00125">
    <property type="entry name" value="cyt_tran_rel"/>
    <property type="match status" value="1"/>
</dbReference>
<feature type="binding site" evidence="9">
    <location>
        <position position="89"/>
    </location>
    <ligand>
        <name>substrate</name>
    </ligand>
</feature>
<dbReference type="UniPathway" id="UPA00241">
    <property type="reaction ID" value="UER00355"/>
</dbReference>
<dbReference type="Proteomes" id="UP000242501">
    <property type="component" value="Unassembled WGS sequence"/>
</dbReference>
<dbReference type="OrthoDB" id="9806661at2"/>
<evidence type="ECO:0000256" key="8">
    <source>
        <dbReference type="ARBA" id="ARBA00029346"/>
    </source>
</evidence>